<sequence length="197" mass="20503">LVATGTLLLVSGFLSFNGASLGHITRPGDGVIVANSVANSIFGGSGAAVVILILAKAGLVGESRWPFAMTINAVLNGIVSVCGGVNEYTPLSAMMVGMIGCIIYLVLQWIVPCLKVDDPLETTAVHFGGGLWGVIATPLFVKGGFWNNPDSMPLLKSNLIGAGSIIVWSVVNSAILFGFLKVFDLLRVSTDKEIIGK</sequence>
<dbReference type="InterPro" id="IPR029020">
    <property type="entry name" value="Ammonium/urea_transptr"/>
</dbReference>
<name>A0A6G0ZLR9_APHCR</name>
<feature type="transmembrane region" description="Helical" evidence="8">
    <location>
        <begin position="32"/>
        <end position="55"/>
    </location>
</feature>
<evidence type="ECO:0000256" key="4">
    <source>
        <dbReference type="ARBA" id="ARBA00022692"/>
    </source>
</evidence>
<evidence type="ECO:0000256" key="1">
    <source>
        <dbReference type="ARBA" id="ARBA00004141"/>
    </source>
</evidence>
<dbReference type="PANTHER" id="PTHR11730">
    <property type="entry name" value="AMMONIUM TRANSPORTER"/>
    <property type="match status" value="1"/>
</dbReference>
<evidence type="ECO:0000256" key="3">
    <source>
        <dbReference type="ARBA" id="ARBA00022448"/>
    </source>
</evidence>
<accession>A0A6G0ZLR9</accession>
<feature type="non-terminal residue" evidence="10">
    <location>
        <position position="1"/>
    </location>
</feature>
<dbReference type="GO" id="GO:0008519">
    <property type="term" value="F:ammonium channel activity"/>
    <property type="evidence" value="ECO:0007669"/>
    <property type="project" value="InterPro"/>
</dbReference>
<comment type="subcellular location">
    <subcellularLocation>
        <location evidence="1">Membrane</location>
        <topology evidence="1">Multi-pass membrane protein</topology>
    </subcellularLocation>
</comment>
<proteinExistence type="inferred from homology"/>
<dbReference type="Proteomes" id="UP000478052">
    <property type="component" value="Unassembled WGS sequence"/>
</dbReference>
<keyword evidence="11" id="KW-1185">Reference proteome</keyword>
<dbReference type="GO" id="GO:0005886">
    <property type="term" value="C:plasma membrane"/>
    <property type="evidence" value="ECO:0007669"/>
    <property type="project" value="TreeGrafter"/>
</dbReference>
<comment type="similarity">
    <text evidence="2">Belongs to the ammonia transporter channel (TC 1.A.11.2) family.</text>
</comment>
<evidence type="ECO:0000259" key="9">
    <source>
        <dbReference type="Pfam" id="PF00909"/>
    </source>
</evidence>
<organism evidence="10 11">
    <name type="scientific">Aphis craccivora</name>
    <name type="common">Cowpea aphid</name>
    <dbReference type="NCBI Taxonomy" id="307492"/>
    <lineage>
        <taxon>Eukaryota</taxon>
        <taxon>Metazoa</taxon>
        <taxon>Ecdysozoa</taxon>
        <taxon>Arthropoda</taxon>
        <taxon>Hexapoda</taxon>
        <taxon>Insecta</taxon>
        <taxon>Pterygota</taxon>
        <taxon>Neoptera</taxon>
        <taxon>Paraneoptera</taxon>
        <taxon>Hemiptera</taxon>
        <taxon>Sternorrhyncha</taxon>
        <taxon>Aphidomorpha</taxon>
        <taxon>Aphidoidea</taxon>
        <taxon>Aphididae</taxon>
        <taxon>Aphidini</taxon>
        <taxon>Aphis</taxon>
        <taxon>Aphis</taxon>
    </lineage>
</organism>
<dbReference type="OrthoDB" id="534912at2759"/>
<evidence type="ECO:0000256" key="8">
    <source>
        <dbReference type="SAM" id="Phobius"/>
    </source>
</evidence>
<dbReference type="GO" id="GO:0097272">
    <property type="term" value="P:ammonium homeostasis"/>
    <property type="evidence" value="ECO:0007669"/>
    <property type="project" value="TreeGrafter"/>
</dbReference>
<dbReference type="Gene3D" id="1.10.3430.10">
    <property type="entry name" value="Ammonium transporter AmtB like domains"/>
    <property type="match status" value="1"/>
</dbReference>
<feature type="domain" description="Ammonium transporter AmtB-like" evidence="9">
    <location>
        <begin position="2"/>
        <end position="196"/>
    </location>
</feature>
<evidence type="ECO:0000256" key="6">
    <source>
        <dbReference type="ARBA" id="ARBA00023136"/>
    </source>
</evidence>
<dbReference type="SUPFAM" id="SSF111352">
    <property type="entry name" value="Ammonium transporter"/>
    <property type="match status" value="1"/>
</dbReference>
<evidence type="ECO:0000256" key="7">
    <source>
        <dbReference type="ARBA" id="ARBA00023177"/>
    </source>
</evidence>
<reference evidence="10 11" key="1">
    <citation type="submission" date="2019-08" db="EMBL/GenBank/DDBJ databases">
        <title>Whole genome of Aphis craccivora.</title>
        <authorList>
            <person name="Voronova N.V."/>
            <person name="Shulinski R.S."/>
            <person name="Bandarenka Y.V."/>
            <person name="Zhorov D.G."/>
            <person name="Warner D."/>
        </authorList>
    </citation>
    <scope>NUCLEOTIDE SEQUENCE [LARGE SCALE GENOMIC DNA]</scope>
    <source>
        <strain evidence="10">180601</strain>
        <tissue evidence="10">Whole Body</tissue>
    </source>
</reference>
<dbReference type="InterPro" id="IPR024041">
    <property type="entry name" value="NH4_transpt_AmtB-like_dom"/>
</dbReference>
<gene>
    <name evidence="10" type="ORF">FWK35_00003172</name>
</gene>
<evidence type="ECO:0000313" key="10">
    <source>
        <dbReference type="EMBL" id="KAF0771908.1"/>
    </source>
</evidence>
<dbReference type="Pfam" id="PF00909">
    <property type="entry name" value="Ammonium_transp"/>
    <property type="match status" value="1"/>
</dbReference>
<feature type="transmembrane region" description="Helical" evidence="8">
    <location>
        <begin position="123"/>
        <end position="141"/>
    </location>
</feature>
<keyword evidence="4 8" id="KW-0812">Transmembrane</keyword>
<feature type="transmembrane region" description="Helical" evidence="8">
    <location>
        <begin position="92"/>
        <end position="111"/>
    </location>
</feature>
<evidence type="ECO:0000313" key="11">
    <source>
        <dbReference type="Proteomes" id="UP000478052"/>
    </source>
</evidence>
<keyword evidence="7" id="KW-0924">Ammonia transport</keyword>
<dbReference type="EMBL" id="VUJU01000236">
    <property type="protein sequence ID" value="KAF0771908.1"/>
    <property type="molecule type" value="Genomic_DNA"/>
</dbReference>
<comment type="caution">
    <text evidence="10">The sequence shown here is derived from an EMBL/GenBank/DDBJ whole genome shotgun (WGS) entry which is preliminary data.</text>
</comment>
<keyword evidence="5 8" id="KW-1133">Transmembrane helix</keyword>
<dbReference type="AlphaFoldDB" id="A0A6G0ZLR9"/>
<evidence type="ECO:0000256" key="2">
    <source>
        <dbReference type="ARBA" id="ARBA00005887"/>
    </source>
</evidence>
<evidence type="ECO:0000256" key="5">
    <source>
        <dbReference type="ARBA" id="ARBA00022989"/>
    </source>
</evidence>
<keyword evidence="3" id="KW-0813">Transport</keyword>
<dbReference type="PANTHER" id="PTHR11730:SF6">
    <property type="entry name" value="AMMONIUM TRANSPORTER"/>
    <property type="match status" value="1"/>
</dbReference>
<feature type="transmembrane region" description="Helical" evidence="8">
    <location>
        <begin position="161"/>
        <end position="183"/>
    </location>
</feature>
<feature type="transmembrane region" description="Helical" evidence="8">
    <location>
        <begin position="67"/>
        <end position="86"/>
    </location>
</feature>
<keyword evidence="6 8" id="KW-0472">Membrane</keyword>
<protein>
    <submittedName>
        <fullName evidence="10">Putative ammonium transporter 1</fullName>
    </submittedName>
</protein>